<feature type="transmembrane region" description="Helical" evidence="6">
    <location>
        <begin position="126"/>
        <end position="149"/>
    </location>
</feature>
<evidence type="ECO:0000256" key="4">
    <source>
        <dbReference type="ARBA" id="ARBA00023136"/>
    </source>
</evidence>
<organism evidence="8 9">
    <name type="scientific">Serendipita indica (strain DSM 11827)</name>
    <name type="common">Root endophyte fungus</name>
    <name type="synonym">Piriformospora indica</name>
    <dbReference type="NCBI Taxonomy" id="1109443"/>
    <lineage>
        <taxon>Eukaryota</taxon>
        <taxon>Fungi</taxon>
        <taxon>Dikarya</taxon>
        <taxon>Basidiomycota</taxon>
        <taxon>Agaricomycotina</taxon>
        <taxon>Agaricomycetes</taxon>
        <taxon>Sebacinales</taxon>
        <taxon>Serendipitaceae</taxon>
        <taxon>Serendipita</taxon>
    </lineage>
</organism>
<name>G4TPJ8_SERID</name>
<feature type="compositionally biased region" description="Basic residues" evidence="5">
    <location>
        <begin position="155"/>
        <end position="165"/>
    </location>
</feature>
<dbReference type="InterPro" id="IPR051694">
    <property type="entry name" value="Immunoregulatory_rcpt-like"/>
</dbReference>
<evidence type="ECO:0000256" key="5">
    <source>
        <dbReference type="SAM" id="MobiDB-lite"/>
    </source>
</evidence>
<dbReference type="GO" id="GO:0071944">
    <property type="term" value="C:cell periphery"/>
    <property type="evidence" value="ECO:0007669"/>
    <property type="project" value="UniProtKB-ARBA"/>
</dbReference>
<dbReference type="GO" id="GO:0016020">
    <property type="term" value="C:membrane"/>
    <property type="evidence" value="ECO:0007669"/>
    <property type="project" value="UniProtKB-SubCell"/>
</dbReference>
<evidence type="ECO:0008006" key="10">
    <source>
        <dbReference type="Google" id="ProtNLM"/>
    </source>
</evidence>
<evidence type="ECO:0000256" key="3">
    <source>
        <dbReference type="ARBA" id="ARBA00022989"/>
    </source>
</evidence>
<dbReference type="OrthoDB" id="10654666at2759"/>
<feature type="region of interest" description="Disordered" evidence="5">
    <location>
        <begin position="69"/>
        <end position="117"/>
    </location>
</feature>
<keyword evidence="4 6" id="KW-0472">Membrane</keyword>
<feature type="region of interest" description="Disordered" evidence="5">
    <location>
        <begin position="357"/>
        <end position="389"/>
    </location>
</feature>
<sequence length="509" mass="54983">MFILFLYIIGLVPPASAYPTPQQFLPIPSASSTPTSSFNWWPYTNLGQSVVSLIAPTSSTMSMLTLSSHTSTSTSPLVTSTSSSSSISATEQSTTTRQVSSSPESTTSPSPSTMQSSTTPLSNFKLAYLFPIVAVIGVIIGASCAAVIIRPWARKPRKQSPKPGHHPFPADGGLMPLPSPLDEEEKQWIASKSSYSDDAYHNVDESDEEMNQLPQSKLLSPSVADELELDVTSDRSNYDLPLELEEIDLRTLSNGVPRSSINARLRQTMQQSSRRSSRNAFGLVTEKPSVVPRPPVHSMLSPLATNVFSPPLMKDLFFLDKAPRACSRDAWGTAESILGNGDSEEEADLQGVIMSAGSSSHGATKRHPPPPSSDSFQNPVRVPPSLSTLSTTVRARKLVRSIPMRTIGQPDTLENKKLPSATGTTSCERGKDEQGPSMDQSNAWSDVYNGHSAALQTVADLIRSQWSRRVLSAEPTSPTLFGASLSPYASQDAYGDDNHRPRFGMTNRG</sequence>
<proteinExistence type="predicted"/>
<dbReference type="PANTHER" id="PTHR15549">
    <property type="entry name" value="PAIRED IMMUNOGLOBULIN-LIKE TYPE 2 RECEPTOR"/>
    <property type="match status" value="1"/>
</dbReference>
<evidence type="ECO:0000256" key="7">
    <source>
        <dbReference type="SAM" id="SignalP"/>
    </source>
</evidence>
<dbReference type="PANTHER" id="PTHR15549:SF30">
    <property type="entry name" value="MID2 DOMAIN-CONTAINING PROTEIN"/>
    <property type="match status" value="1"/>
</dbReference>
<comment type="caution">
    <text evidence="8">The sequence shown here is derived from an EMBL/GenBank/DDBJ whole genome shotgun (WGS) entry which is preliminary data.</text>
</comment>
<dbReference type="AlphaFoldDB" id="G4TPJ8"/>
<evidence type="ECO:0000256" key="6">
    <source>
        <dbReference type="SAM" id="Phobius"/>
    </source>
</evidence>
<reference evidence="8 9" key="1">
    <citation type="journal article" date="2011" name="PLoS Pathog.">
        <title>Endophytic Life Strategies Decoded by Genome and Transcriptome Analyses of the Mutualistic Root Symbiont Piriformospora indica.</title>
        <authorList>
            <person name="Zuccaro A."/>
            <person name="Lahrmann U."/>
            <person name="Guldener U."/>
            <person name="Langen G."/>
            <person name="Pfiffi S."/>
            <person name="Biedenkopf D."/>
            <person name="Wong P."/>
            <person name="Samans B."/>
            <person name="Grimm C."/>
            <person name="Basiewicz M."/>
            <person name="Murat C."/>
            <person name="Martin F."/>
            <person name="Kogel K.H."/>
        </authorList>
    </citation>
    <scope>NUCLEOTIDE SEQUENCE [LARGE SCALE GENOMIC DNA]</scope>
    <source>
        <strain evidence="8 9">DSM 11827</strain>
    </source>
</reference>
<evidence type="ECO:0000256" key="1">
    <source>
        <dbReference type="ARBA" id="ARBA00004167"/>
    </source>
</evidence>
<keyword evidence="7" id="KW-0732">Signal</keyword>
<protein>
    <recommendedName>
        <fullName evidence="10">Transmembrane protein</fullName>
    </recommendedName>
</protein>
<feature type="region of interest" description="Disordered" evidence="5">
    <location>
        <begin position="406"/>
        <end position="443"/>
    </location>
</feature>
<evidence type="ECO:0000313" key="9">
    <source>
        <dbReference type="Proteomes" id="UP000007148"/>
    </source>
</evidence>
<feature type="chain" id="PRO_5003469007" description="Transmembrane protein" evidence="7">
    <location>
        <begin position="18"/>
        <end position="509"/>
    </location>
</feature>
<feature type="region of interest" description="Disordered" evidence="5">
    <location>
        <begin position="155"/>
        <end position="219"/>
    </location>
</feature>
<feature type="signal peptide" evidence="7">
    <location>
        <begin position="1"/>
        <end position="17"/>
    </location>
</feature>
<keyword evidence="3 6" id="KW-1133">Transmembrane helix</keyword>
<evidence type="ECO:0000256" key="2">
    <source>
        <dbReference type="ARBA" id="ARBA00022692"/>
    </source>
</evidence>
<dbReference type="EMBL" id="CAFZ01000211">
    <property type="protein sequence ID" value="CCA73237.1"/>
    <property type="molecule type" value="Genomic_DNA"/>
</dbReference>
<keyword evidence="9" id="KW-1185">Reference proteome</keyword>
<comment type="subcellular location">
    <subcellularLocation>
        <location evidence="1">Membrane</location>
        <topology evidence="1">Single-pass membrane protein</topology>
    </subcellularLocation>
</comment>
<accession>G4TPJ8</accession>
<feature type="region of interest" description="Disordered" evidence="5">
    <location>
        <begin position="473"/>
        <end position="509"/>
    </location>
</feature>
<gene>
    <name evidence="8" type="ORF">PIIN_07192</name>
</gene>
<evidence type="ECO:0000313" key="8">
    <source>
        <dbReference type="EMBL" id="CCA73237.1"/>
    </source>
</evidence>
<dbReference type="InParanoid" id="G4TPJ8"/>
<dbReference type="Proteomes" id="UP000007148">
    <property type="component" value="Unassembled WGS sequence"/>
</dbReference>
<keyword evidence="2 6" id="KW-0812">Transmembrane</keyword>
<dbReference type="HOGENOM" id="CLU_535404_0_0_1"/>